<feature type="domain" description="PKD" evidence="2">
    <location>
        <begin position="2275"/>
        <end position="2360"/>
    </location>
</feature>
<dbReference type="Gene3D" id="2.160.20.10">
    <property type="entry name" value="Single-stranded right-handed beta-helix, Pectin lyase-like"/>
    <property type="match status" value="1"/>
</dbReference>
<dbReference type="GO" id="GO:0007156">
    <property type="term" value="P:homophilic cell adhesion via plasma membrane adhesion molecules"/>
    <property type="evidence" value="ECO:0007669"/>
    <property type="project" value="InterPro"/>
</dbReference>
<dbReference type="InterPro" id="IPR025660">
    <property type="entry name" value="Pept_his_AS"/>
</dbReference>
<dbReference type="SUPFAM" id="SSF51126">
    <property type="entry name" value="Pectin lyase-like"/>
    <property type="match status" value="1"/>
</dbReference>
<evidence type="ECO:0000313" key="7">
    <source>
        <dbReference type="Proteomes" id="UP000230052"/>
    </source>
</evidence>
<dbReference type="CDD" id="cd00146">
    <property type="entry name" value="PKD"/>
    <property type="match status" value="3"/>
</dbReference>
<feature type="domain" description="Fibronectin type-III" evidence="5">
    <location>
        <begin position="2005"/>
        <end position="2090"/>
    </location>
</feature>
<dbReference type="InterPro" id="IPR006644">
    <property type="entry name" value="Cadg"/>
</dbReference>
<dbReference type="InterPro" id="IPR049886">
    <property type="entry name" value="CFI_box_CTERM_dom"/>
</dbReference>
<dbReference type="CDD" id="cd02619">
    <property type="entry name" value="Peptidase_C1"/>
    <property type="match status" value="1"/>
</dbReference>
<dbReference type="InterPro" id="IPR015919">
    <property type="entry name" value="Cadherin-like_sf"/>
</dbReference>
<dbReference type="Gene3D" id="3.90.70.10">
    <property type="entry name" value="Cysteine proteinases"/>
    <property type="match status" value="1"/>
</dbReference>
<dbReference type="SUPFAM" id="SSF49313">
    <property type="entry name" value="Cadherin-like"/>
    <property type="match status" value="10"/>
</dbReference>
<feature type="domain" description="Cadherin" evidence="3">
    <location>
        <begin position="1389"/>
        <end position="1472"/>
    </location>
</feature>
<dbReference type="InterPro" id="IPR007110">
    <property type="entry name" value="Ig-like_dom"/>
</dbReference>
<dbReference type="InterPro" id="IPR036116">
    <property type="entry name" value="FN3_sf"/>
</dbReference>
<dbReference type="InterPro" id="IPR035986">
    <property type="entry name" value="PKD_dom_sf"/>
</dbReference>
<dbReference type="Pfam" id="PF00041">
    <property type="entry name" value="fn3"/>
    <property type="match status" value="1"/>
</dbReference>
<dbReference type="PROSITE" id="PS50093">
    <property type="entry name" value="PKD"/>
    <property type="match status" value="2"/>
</dbReference>
<feature type="domain" description="PKD" evidence="2">
    <location>
        <begin position="2218"/>
        <end position="2270"/>
    </location>
</feature>
<dbReference type="SUPFAM" id="SSF49299">
    <property type="entry name" value="PKD domain"/>
    <property type="match status" value="5"/>
</dbReference>
<feature type="domain" description="Ig-like" evidence="4">
    <location>
        <begin position="556"/>
        <end position="656"/>
    </location>
</feature>
<dbReference type="PROSITE" id="PS50835">
    <property type="entry name" value="IG_LIKE"/>
    <property type="match status" value="1"/>
</dbReference>
<dbReference type="Pfam" id="PF00801">
    <property type="entry name" value="PKD"/>
    <property type="match status" value="1"/>
</dbReference>
<dbReference type="InterPro" id="IPR011050">
    <property type="entry name" value="Pectin_lyase_fold/virulence"/>
</dbReference>
<dbReference type="PROSITE" id="PS00639">
    <property type="entry name" value="THIOL_PROTEASE_HIS"/>
    <property type="match status" value="1"/>
</dbReference>
<evidence type="ECO:0000313" key="6">
    <source>
        <dbReference type="EMBL" id="PIU42109.1"/>
    </source>
</evidence>
<dbReference type="NCBIfam" id="NF012211">
    <property type="entry name" value="tand_rpt_95"/>
    <property type="match status" value="3"/>
</dbReference>
<name>A0A2J0KWD7_9BACT</name>
<dbReference type="NCBIfam" id="NF041770">
    <property type="entry name" value="CFI_box_CTERM"/>
    <property type="match status" value="1"/>
</dbReference>
<gene>
    <name evidence="6" type="ORF">COS99_01790</name>
</gene>
<proteinExistence type="predicted"/>
<dbReference type="SMART" id="SM00060">
    <property type="entry name" value="FN3"/>
    <property type="match status" value="1"/>
</dbReference>
<dbReference type="Proteomes" id="UP000230052">
    <property type="component" value="Unassembled WGS sequence"/>
</dbReference>
<reference evidence="6 7" key="1">
    <citation type="submission" date="2017-09" db="EMBL/GenBank/DDBJ databases">
        <title>Depth-based differentiation of microbial function through sediment-hosted aquifers and enrichment of novel symbionts in the deep terrestrial subsurface.</title>
        <authorList>
            <person name="Probst A.J."/>
            <person name="Ladd B."/>
            <person name="Jarett J.K."/>
            <person name="Geller-Mcgrath D.E."/>
            <person name="Sieber C.M."/>
            <person name="Emerson J.B."/>
            <person name="Anantharaman K."/>
            <person name="Thomas B.C."/>
            <person name="Malmstrom R."/>
            <person name="Stieglmeier M."/>
            <person name="Klingl A."/>
            <person name="Woyke T."/>
            <person name="Ryan C.M."/>
            <person name="Banfield J.F."/>
        </authorList>
    </citation>
    <scope>NUCLEOTIDE SEQUENCE [LARGE SCALE GENOMIC DNA]</scope>
    <source>
        <strain evidence="6">CG07_land_8_20_14_0_80_42_15</strain>
    </source>
</reference>
<dbReference type="Gene3D" id="2.60.40.10">
    <property type="entry name" value="Immunoglobulins"/>
    <property type="match status" value="15"/>
</dbReference>
<dbReference type="Pfam" id="PF05345">
    <property type="entry name" value="He_PIG"/>
    <property type="match status" value="10"/>
</dbReference>
<dbReference type="SMART" id="SM00089">
    <property type="entry name" value="PKD"/>
    <property type="match status" value="12"/>
</dbReference>
<dbReference type="PROSITE" id="PS50268">
    <property type="entry name" value="CADHERIN_2"/>
    <property type="match status" value="1"/>
</dbReference>
<dbReference type="GO" id="GO:0016020">
    <property type="term" value="C:membrane"/>
    <property type="evidence" value="ECO:0007669"/>
    <property type="project" value="InterPro"/>
</dbReference>
<dbReference type="SUPFAM" id="SSF54001">
    <property type="entry name" value="Cysteine proteinases"/>
    <property type="match status" value="1"/>
</dbReference>
<dbReference type="PROSITE" id="PS50853">
    <property type="entry name" value="FN3"/>
    <property type="match status" value="1"/>
</dbReference>
<evidence type="ECO:0000256" key="1">
    <source>
        <dbReference type="SAM" id="SignalP"/>
    </source>
</evidence>
<dbReference type="SUPFAM" id="SSF49265">
    <property type="entry name" value="Fibronectin type III"/>
    <property type="match status" value="1"/>
</dbReference>
<dbReference type="InterPro" id="IPR000601">
    <property type="entry name" value="PKD_dom"/>
</dbReference>
<protein>
    <recommendedName>
        <fullName evidence="8">Staphylococcus aureus surface protein A</fullName>
    </recommendedName>
</protein>
<dbReference type="InterPro" id="IPR003961">
    <property type="entry name" value="FN3_dom"/>
</dbReference>
<evidence type="ECO:0000259" key="2">
    <source>
        <dbReference type="PROSITE" id="PS50093"/>
    </source>
</evidence>
<dbReference type="InterPro" id="IPR038765">
    <property type="entry name" value="Papain-like_cys_pep_sf"/>
</dbReference>
<dbReference type="InterPro" id="IPR006626">
    <property type="entry name" value="PbH1"/>
</dbReference>
<dbReference type="Gene3D" id="2.60.40.2810">
    <property type="match status" value="2"/>
</dbReference>
<evidence type="ECO:0000259" key="5">
    <source>
        <dbReference type="PROSITE" id="PS50853"/>
    </source>
</evidence>
<dbReference type="InterPro" id="IPR002126">
    <property type="entry name" value="Cadherin-like_dom"/>
</dbReference>
<dbReference type="NCBIfam" id="NF041518">
    <property type="entry name" value="choice_anch_Q"/>
    <property type="match status" value="1"/>
</dbReference>
<dbReference type="GO" id="GO:0005509">
    <property type="term" value="F:calcium ion binding"/>
    <property type="evidence" value="ECO:0007669"/>
    <property type="project" value="InterPro"/>
</dbReference>
<keyword evidence="1" id="KW-0732">Signal</keyword>
<dbReference type="SMART" id="SM00710">
    <property type="entry name" value="PbH1"/>
    <property type="match status" value="6"/>
</dbReference>
<dbReference type="InterPro" id="IPR059226">
    <property type="entry name" value="Choice_anch_Q_dom"/>
</dbReference>
<sequence length="2992" mass="321539">MGIGRRFIKWTICALLMAEAFLLLQASAEAAVPAFDRKAYNTYFVCVNYTLTLNVKATDPENNPITYTDPSLPAGAAVDQATRIFTFTPSSGQSGVEYTLNFKARDAEGEVTKSIIVAVTPGTSLDLSSNMPRAISQNGSSCVGFAVGYGYKTYQENKEHGWGVTTNNHLFSGLFLYNQINGGSDSGAYFGDAFSVIMDKGCATMDVYNPSDVYTWPNQVQCEAAMPYRGTSYSYVSLWSSGLQNAKNQLNSGDIFVIGIDTYGNIPENGGNDVHDGWRPGYSARGGHAVTIVGYDDTRQYTDANGEIRYGAFKMFNSWGSGWSGDGYIWLSYPFVFASHGGYKMVDRIGYQPQARLRINIRHPSRGQLHLRVGCGAPANPNWSKDQYWMDGGNYPDINTSCDITDGLAYLPPSATKRWFVEVSDYRSGSTGTLDCVSLLYDGKGYVSNDTFPMNVPDGQSSAVAYIDTLSTSNNSPTMPTLTISPATAYTTNNLVTQPSGSTDLEGDPITYKYAWYLNNVLQASLTTNTVSASLTTKGQTWKCTVTPNDGTSDGPSISATKTISNAAPTQPTTVTISPSAPPDNADLVASASGSTDADGDPVTYKYTWYKNNTQQTDLITNTVTADKTTVGEIWKCTVQGYDGTATGSGRSAQVTILPASGNSPPVLGAIGNKSVDEGSLLSFTISATDADGNPLTYSASNLPAGASFDASTRVFSWTPNYNQAGTYAGVHFQVTDGIDIDFEDITITVNNVNRAPVLGAIGNKSVNENSLLSFTISATDADGDPLTYSADKLPAGASLNASTGAFSWTPTFEQVGTHSITFVVTDGSLNDSEAITITVNKVNRAPIANDQSVTTDEDIAKNITLSASDADGDVLSYTIVTPPPHGALSGSAPNLTYIPATNYNGSISFTFIANDGHENSNIATVSISITPVNDAPVLTTIGNRSVSEASELRFTLYATDPDSDILTYAADVLPNGASLNSPTGDFVWVPDYTQAESYPVTFTVNDGNGGTDSESITITVNNTNRAPVLAAIGNKNINENELLTFNVTASDADNDSVTISSSELPAGATFDGLLFRWTPDFSQAGNYGVTFTASDGTLSVSETITILVGNVNQPPKAQDAGAVTDEDKAVVITLVASDPDNDPLTYSLVVPPGNGEAQLQGNTATYTPKADYNGTDSFTFKVSDGQLDSNIATVSISIAPVNDAPVLAAIGNKIVNENDILAFSLSATDTEGDALTYTASGLPAGATLSGQTFSWRPTYDQTGSYEITFGVTDGNLNDSEVSTISVGDVNRPPALSPIGNKSVNENVLLSFTVSATDPDGDKVTITASDLPIGAAFDGKVFSWTPTYDQAGTYKITFSAADGTLNSSETITIVVNNVNRSPVLSPIGNKSVNENALLSFTVSATDPDGDKVTITAADLPIGAAFDGKTFSWTPTYDQAGTYKITFSATDGTLNSSETITITVNNTNRPPVFEAIGNKAVYKGILLEFTISATEPDGDTLTYSADKLPQGATFKSQTFSWRPTYEQVGSYDVAFTVSDRTLTDVETVTIVVKELWDPGDTYTITGMTYYVSASRGSDNNDGSFSKPFNTINRATNTGLLQPGDGVIVEEGVYVEQVLFTDSGTPDEPIIFKSAEKGKAVIQGPTYISNAGYSYGGGASWKNISPQNNVIIEGFIIDGVGSVYYYHDSNGKLIRANKNGGIGIEACSGKENILVKDVEIKNTFRAILIQGLHESDGTLIKTGNRFIARNCYIHHTENGIFIGWPYKDGQENTLLENCVVARGTYDYNEDAISIQGEESYHILRNCTAYNFSNSGFDIKPNNTTLINCKSYDNGKNGYAIWSNATLINCIAYDNPYNYSFNFIGKGNPGYKLINSLSFNGSVDFQGSGTASAIISHNIFCDTDIVFDKNKVGDMLRNGDHNLYYKTKLSTPPEQTSLIADPQFVSAISRNFHLSSASPAVDAGSVIAKTRLAESDFDGTSRPQGSACDIGPYEYVESPVQDTEPPSIPANLQAEPLSSSQINLNWSASIDNMGVTGYVIYRDEIIIAETASLSYSDIELQPGTTYAYQVSAYDAAGNESEKTSEVQALTLNSMNYSPVLDLIEDKTVNEGQVLKFTIIATDPEGDALTYSASNLPRGAAFKNRTFTWTPDYTQAGVYNVTFSVSDGKLIDSQTVKMEAGNVDINPTASIECDTESGYAPLKVKFKAVITDPAGTGGTKCKWSFGDGQTSTEQNPTHPFDYIGTYEVTLVATNKDNFQSAPATKTITVISPQTDIADIDVKVSAIPQEGSAPLEVAFTATARIPGGSIIKYEWDFDGRGRWDYSSNESGNASHTYTAKGDYPATLRAMTNKGLVVERTVLVTVNPNPDSPLIKSFEADKLTGTTPLRVNFNVSCLCPQSDEEILFYRWDFDGDGVYDKETRMANVVKTFTLAGAHLVLVEAVCSNGLSATSEILVTAAECSSPLDFTLNADLKKGQAPLKVKFDCETNSGYKIISYEWDFNGDGIYDKTSFTNRKEVFIYEAGVYNASLIVTDERKISSRKEIEIKVLKNDTLVVSALDITPSPTEGVAPLEAKFVLNGNQLGGIKGYMWDFDGNATIDYCSSTSPEAKFVYTNPGYYKAALVTALTDGRKLVETFLIKATNVNALYVNMLKPENNQTISGNALTLLAESNMPKMVEYIVYRCKSADEEEWIDLGSSKEYPYAISVDTTKLLNGGSYALKAVMFTVGGLECSSQPITVTIDNSGQKTDSVETLNAEGHSATDKVIQDQPHTARLSDGTEIIVPVGSLSADDRVKVRIMSKDEIANEVADPQDPNVKGIGIYREIELESKTAGPEKYIVITVPYQDEDNDGKVDNTDGIEEETLWLYYYDGSAWNPVYECVVLPEENRIIAKTNHLSFFGLGGLLGGIAGGSGGDGSGGSCFIATAAFGTPMAEEVLTLCEFRDRHLMNNSFGTAFVKFYYRHSPIIADYIRNKPVLRKITRFALRPIIRLVKRIL</sequence>
<dbReference type="Pfam" id="PF18911">
    <property type="entry name" value="PKD_4"/>
    <property type="match status" value="1"/>
</dbReference>
<evidence type="ECO:0000259" key="3">
    <source>
        <dbReference type="PROSITE" id="PS50268"/>
    </source>
</evidence>
<accession>A0A2J0KWD7</accession>
<evidence type="ECO:0008006" key="8">
    <source>
        <dbReference type="Google" id="ProtNLM"/>
    </source>
</evidence>
<dbReference type="CDD" id="cd00063">
    <property type="entry name" value="FN3"/>
    <property type="match status" value="1"/>
</dbReference>
<evidence type="ECO:0000259" key="4">
    <source>
        <dbReference type="PROSITE" id="PS50835"/>
    </source>
</evidence>
<feature type="chain" id="PRO_5014443000" description="Staphylococcus aureus surface protein A" evidence="1">
    <location>
        <begin position="31"/>
        <end position="2992"/>
    </location>
</feature>
<dbReference type="InterPro" id="IPR012334">
    <property type="entry name" value="Pectin_lyas_fold"/>
</dbReference>
<dbReference type="Pfam" id="PF17963">
    <property type="entry name" value="Big_9"/>
    <property type="match status" value="2"/>
</dbReference>
<dbReference type="CDD" id="cd11304">
    <property type="entry name" value="Cadherin_repeat"/>
    <property type="match status" value="1"/>
</dbReference>
<dbReference type="EMBL" id="PEWV01000018">
    <property type="protein sequence ID" value="PIU42109.1"/>
    <property type="molecule type" value="Genomic_DNA"/>
</dbReference>
<dbReference type="InterPro" id="IPR013783">
    <property type="entry name" value="Ig-like_fold"/>
</dbReference>
<comment type="caution">
    <text evidence="6">The sequence shown here is derived from an EMBL/GenBank/DDBJ whole genome shotgun (WGS) entry which is preliminary data.</text>
</comment>
<organism evidence="6 7">
    <name type="scientific">Candidatus Aquitaenariimonas noxiae</name>
    <dbReference type="NCBI Taxonomy" id="1974741"/>
    <lineage>
        <taxon>Bacteria</taxon>
        <taxon>Pseudomonadati</taxon>
        <taxon>Candidatus Omnitrophota</taxon>
        <taxon>Candidatus Aquitaenariimonas</taxon>
    </lineage>
</organism>
<dbReference type="SMART" id="SM00736">
    <property type="entry name" value="CADG"/>
    <property type="match status" value="9"/>
</dbReference>
<feature type="signal peptide" evidence="1">
    <location>
        <begin position="1"/>
        <end position="30"/>
    </location>
</feature>
<dbReference type="InterPro" id="IPR022409">
    <property type="entry name" value="PKD/Chitinase_dom"/>
</dbReference>